<accession>A0ABV2LWI9</accession>
<reference evidence="2 3" key="1">
    <citation type="submission" date="2024-06" db="EMBL/GenBank/DDBJ databases">
        <title>Genomic Encyclopedia of Type Strains, Phase IV (KMG-IV): sequencing the most valuable type-strain genomes for metagenomic binning, comparative biology and taxonomic classification.</title>
        <authorList>
            <person name="Goeker M."/>
        </authorList>
    </citation>
    <scope>NUCLEOTIDE SEQUENCE [LARGE SCALE GENOMIC DNA]</scope>
    <source>
        <strain evidence="2 3">DSM 29388</strain>
    </source>
</reference>
<keyword evidence="1" id="KW-0812">Transmembrane</keyword>
<feature type="transmembrane region" description="Helical" evidence="1">
    <location>
        <begin position="127"/>
        <end position="145"/>
    </location>
</feature>
<gene>
    <name evidence="2" type="ORF">ABID46_002512</name>
</gene>
<protein>
    <submittedName>
        <fullName evidence="2">Uncharacterized protein</fullName>
    </submittedName>
</protein>
<feature type="transmembrane region" description="Helical" evidence="1">
    <location>
        <begin position="80"/>
        <end position="106"/>
    </location>
</feature>
<organism evidence="2 3">
    <name type="scientific">Moheibacter stercoris</name>
    <dbReference type="NCBI Taxonomy" id="1628251"/>
    <lineage>
        <taxon>Bacteria</taxon>
        <taxon>Pseudomonadati</taxon>
        <taxon>Bacteroidota</taxon>
        <taxon>Flavobacteriia</taxon>
        <taxon>Flavobacteriales</taxon>
        <taxon>Weeksellaceae</taxon>
        <taxon>Moheibacter</taxon>
    </lineage>
</organism>
<proteinExistence type="predicted"/>
<sequence length="146" mass="17622">MKDYISTFPLHIHVLMILYLMINQTNHKFLKHRINPTFESPINWQLKPASAFQRILYTYENLILILILFCGIMLGVKYKWFFAIFFLLEVFTVSALIFGLFRGLLFRLNPDGYYFFRFQSLINKTRIISFLIDIYLFYSLIKIIFH</sequence>
<name>A0ABV2LWI9_9FLAO</name>
<feature type="transmembrane region" description="Helical" evidence="1">
    <location>
        <begin position="6"/>
        <end position="22"/>
    </location>
</feature>
<feature type="transmembrane region" description="Helical" evidence="1">
    <location>
        <begin position="55"/>
        <end position="74"/>
    </location>
</feature>
<dbReference type="Proteomes" id="UP001549146">
    <property type="component" value="Unassembled WGS sequence"/>
</dbReference>
<dbReference type="EMBL" id="JBEPMO010000023">
    <property type="protein sequence ID" value="MET3732921.1"/>
    <property type="molecule type" value="Genomic_DNA"/>
</dbReference>
<keyword evidence="1" id="KW-1133">Transmembrane helix</keyword>
<keyword evidence="3" id="KW-1185">Reference proteome</keyword>
<evidence type="ECO:0000313" key="3">
    <source>
        <dbReference type="Proteomes" id="UP001549146"/>
    </source>
</evidence>
<evidence type="ECO:0000256" key="1">
    <source>
        <dbReference type="SAM" id="Phobius"/>
    </source>
</evidence>
<evidence type="ECO:0000313" key="2">
    <source>
        <dbReference type="EMBL" id="MET3732921.1"/>
    </source>
</evidence>
<keyword evidence="1" id="KW-0472">Membrane</keyword>
<comment type="caution">
    <text evidence="2">The sequence shown here is derived from an EMBL/GenBank/DDBJ whole genome shotgun (WGS) entry which is preliminary data.</text>
</comment>